<keyword evidence="2" id="KW-0436">Ligase</keyword>
<reference evidence="2 3" key="1">
    <citation type="submission" date="2021-03" db="EMBL/GenBank/DDBJ databases">
        <title>Whole Genome Sequencing of Mycobacterium tuberculosis clinical isolates from Arunachal Pradesh, India.</title>
        <authorList>
            <person name="Singh S."/>
            <person name="Mudliar S.R."/>
            <person name="Kulsum U."/>
            <person name="Rufai S.B."/>
            <person name="Singh P.K."/>
            <person name="Umpo M."/>
            <person name="Nyori M."/>
        </authorList>
    </citation>
    <scope>NUCLEOTIDE SEQUENCE [LARGE SCALE GENOMIC DNA]</scope>
    <source>
        <strain evidence="2 3">OMICS/BPL/0142/20/SP</strain>
    </source>
</reference>
<dbReference type="InterPro" id="IPR052171">
    <property type="entry name" value="NHEJ_LigD"/>
</dbReference>
<dbReference type="EC" id="6.5.1.1" evidence="2"/>
<feature type="non-terminal residue" evidence="2">
    <location>
        <position position="77"/>
    </location>
</feature>
<dbReference type="EMBL" id="JAGIZI010000663">
    <property type="protein sequence ID" value="MBP0685866.1"/>
    <property type="molecule type" value="Genomic_DNA"/>
</dbReference>
<accession>A0ABD4QAS2</accession>
<dbReference type="PANTHER" id="PTHR42705:SF2">
    <property type="entry name" value="BIFUNCTIONAL NON-HOMOLOGOUS END JOINING PROTEIN LIGD"/>
    <property type="match status" value="1"/>
</dbReference>
<gene>
    <name evidence="2" type="ORF">J8J21_22740</name>
</gene>
<dbReference type="Proteomes" id="UP000671119">
    <property type="component" value="Unassembled WGS sequence"/>
</dbReference>
<proteinExistence type="predicted"/>
<evidence type="ECO:0000313" key="2">
    <source>
        <dbReference type="EMBL" id="MBP0685866.1"/>
    </source>
</evidence>
<dbReference type="Gene3D" id="3.90.920.10">
    <property type="entry name" value="DNA primase, PRIM domain"/>
    <property type="match status" value="1"/>
</dbReference>
<comment type="caution">
    <text evidence="2">The sequence shown here is derived from an EMBL/GenBank/DDBJ whole genome shotgun (WGS) entry which is preliminary data.</text>
</comment>
<dbReference type="InterPro" id="IPR014145">
    <property type="entry name" value="LigD_pol_dom"/>
</dbReference>
<dbReference type="GO" id="GO:0003910">
    <property type="term" value="F:DNA ligase (ATP) activity"/>
    <property type="evidence" value="ECO:0007669"/>
    <property type="project" value="UniProtKB-EC"/>
</dbReference>
<evidence type="ECO:0000313" key="3">
    <source>
        <dbReference type="Proteomes" id="UP000671119"/>
    </source>
</evidence>
<dbReference type="Pfam" id="PF21686">
    <property type="entry name" value="LigD_Prim-Pol"/>
    <property type="match status" value="1"/>
</dbReference>
<evidence type="ECO:0000259" key="1">
    <source>
        <dbReference type="Pfam" id="PF21686"/>
    </source>
</evidence>
<feature type="domain" description="DNA ligase D polymerase" evidence="1">
    <location>
        <begin position="2"/>
        <end position="70"/>
    </location>
</feature>
<protein>
    <submittedName>
        <fullName evidence="2">ATP-dependent DNA ligase</fullName>
        <ecNumber evidence="2">6.5.1.1</ecNumber>
    </submittedName>
</protein>
<name>A0ABD4QAS2_MYCTX</name>
<organism evidence="2 3">
    <name type="scientific">Mycobacterium tuberculosis</name>
    <dbReference type="NCBI Taxonomy" id="1773"/>
    <lineage>
        <taxon>Bacteria</taxon>
        <taxon>Bacillati</taxon>
        <taxon>Actinomycetota</taxon>
        <taxon>Actinomycetes</taxon>
        <taxon>Mycobacteriales</taxon>
        <taxon>Mycobacteriaceae</taxon>
        <taxon>Mycobacterium</taxon>
        <taxon>Mycobacterium tuberculosis complex</taxon>
    </lineage>
</organism>
<dbReference type="AlphaFoldDB" id="A0ABD4QAS2"/>
<sequence>AVAKQIAQSLAKQTPDLVTATMKRSIRDGKVFVDWSQNSGAKTTVAPYSLRGRAEPWVAAPRSWEELGDGGLTHLHW</sequence>
<feature type="non-terminal residue" evidence="2">
    <location>
        <position position="1"/>
    </location>
</feature>
<dbReference type="PANTHER" id="PTHR42705">
    <property type="entry name" value="BIFUNCTIONAL NON-HOMOLOGOUS END JOINING PROTEIN LIGD"/>
    <property type="match status" value="1"/>
</dbReference>